<feature type="non-terminal residue" evidence="1">
    <location>
        <position position="1"/>
    </location>
</feature>
<evidence type="ECO:0000313" key="2">
    <source>
        <dbReference type="Proteomes" id="UP000324800"/>
    </source>
</evidence>
<protein>
    <submittedName>
        <fullName evidence="1">Uncharacterized protein</fullName>
    </submittedName>
</protein>
<accession>A0A5J4UCK0</accession>
<name>A0A5J4UCK0_9EUKA</name>
<gene>
    <name evidence="1" type="ORF">EZS28_036580</name>
</gene>
<proteinExistence type="predicted"/>
<organism evidence="1 2">
    <name type="scientific">Streblomastix strix</name>
    <dbReference type="NCBI Taxonomy" id="222440"/>
    <lineage>
        <taxon>Eukaryota</taxon>
        <taxon>Metamonada</taxon>
        <taxon>Preaxostyla</taxon>
        <taxon>Oxymonadida</taxon>
        <taxon>Streblomastigidae</taxon>
        <taxon>Streblomastix</taxon>
    </lineage>
</organism>
<dbReference type="Proteomes" id="UP000324800">
    <property type="component" value="Unassembled WGS sequence"/>
</dbReference>
<comment type="caution">
    <text evidence="1">The sequence shown here is derived from an EMBL/GenBank/DDBJ whole genome shotgun (WGS) entry which is preliminary data.</text>
</comment>
<dbReference type="AlphaFoldDB" id="A0A5J4UCK0"/>
<evidence type="ECO:0000313" key="1">
    <source>
        <dbReference type="EMBL" id="KAA6367893.1"/>
    </source>
</evidence>
<sequence>QVEFVVKVNGFIVVVDDGKVEIDEEDNGLEVENAVVGFPNEKDDDEKDEGVGTVIFVSDSFGQIETFPTSDGIYGYENRFVEAGVENI</sequence>
<reference evidence="1 2" key="1">
    <citation type="submission" date="2019-03" db="EMBL/GenBank/DDBJ databases">
        <title>Single cell metagenomics reveals metabolic interactions within the superorganism composed of flagellate Streblomastix strix and complex community of Bacteroidetes bacteria on its surface.</title>
        <authorList>
            <person name="Treitli S.C."/>
            <person name="Kolisko M."/>
            <person name="Husnik F."/>
            <person name="Keeling P."/>
            <person name="Hampl V."/>
        </authorList>
    </citation>
    <scope>NUCLEOTIDE SEQUENCE [LARGE SCALE GENOMIC DNA]</scope>
    <source>
        <strain evidence="1">ST1C</strain>
    </source>
</reference>
<dbReference type="EMBL" id="SNRW01017869">
    <property type="protein sequence ID" value="KAA6367893.1"/>
    <property type="molecule type" value="Genomic_DNA"/>
</dbReference>